<dbReference type="Gene3D" id="3.30.2320.30">
    <property type="entry name" value="ATP synthase, E subunit, C-terminal"/>
    <property type="match status" value="1"/>
</dbReference>
<dbReference type="STRING" id="666510.ASAC_0418"/>
<gene>
    <name evidence="8" type="ordered locus">ASAC_0418</name>
</gene>
<comment type="similarity">
    <text evidence="1">Belongs to the V-ATPase E subunit family.</text>
</comment>
<evidence type="ECO:0000313" key="9">
    <source>
        <dbReference type="Proteomes" id="UP000000346"/>
    </source>
</evidence>
<organism evidence="8 9">
    <name type="scientific">Acidilobus saccharovorans (strain DSM 16705 / JCM 18335 / VKM B-2471 / 345-15)</name>
    <dbReference type="NCBI Taxonomy" id="666510"/>
    <lineage>
        <taxon>Archaea</taxon>
        <taxon>Thermoproteota</taxon>
        <taxon>Thermoprotei</taxon>
        <taxon>Acidilobales</taxon>
        <taxon>Acidilobaceae</taxon>
        <taxon>Acidilobus</taxon>
    </lineage>
</organism>
<accession>D9Q0I7</accession>
<keyword evidence="6" id="KW-0472">Membrane</keyword>
<keyword evidence="3" id="KW-1003">Cell membrane</keyword>
<evidence type="ECO:0000256" key="5">
    <source>
        <dbReference type="ARBA" id="ARBA00023065"/>
    </source>
</evidence>
<dbReference type="AlphaFoldDB" id="D9Q0I7"/>
<proteinExistence type="inferred from homology"/>
<dbReference type="EMBL" id="CP001742">
    <property type="protein sequence ID" value="ADL18825.1"/>
    <property type="molecule type" value="Genomic_DNA"/>
</dbReference>
<dbReference type="InterPro" id="IPR038495">
    <property type="entry name" value="ATPase_E_C"/>
</dbReference>
<dbReference type="GO" id="GO:0006754">
    <property type="term" value="P:ATP biosynthetic process"/>
    <property type="evidence" value="ECO:0007669"/>
    <property type="project" value="UniProtKB-KW"/>
</dbReference>
<evidence type="ECO:0000256" key="1">
    <source>
        <dbReference type="ARBA" id="ARBA00005901"/>
    </source>
</evidence>
<dbReference type="Proteomes" id="UP000000346">
    <property type="component" value="Chromosome"/>
</dbReference>
<dbReference type="eggNOG" id="arCOG00869">
    <property type="taxonomic scope" value="Archaea"/>
</dbReference>
<dbReference type="GO" id="GO:0033178">
    <property type="term" value="C:proton-transporting two-sector ATPase complex, catalytic domain"/>
    <property type="evidence" value="ECO:0007669"/>
    <property type="project" value="InterPro"/>
</dbReference>
<keyword evidence="2" id="KW-0813">Transport</keyword>
<sequence>MSMSGNPDKVATDIVKKKLASFNSMLSEAEGAAEKLLLSAYSDAERRLRNSIEAKATELKERLRSDMAAADLQVKLKEDEIKDRAISEVINEAISRLRSDRGEWYTRYIKSVIEELAEESKEYGGFIIQVNNDDRKLVSDMIKAYPTLELSEKTADITGGLIAISKDGSLRVDYSIDQFIKENFSSLRGLASRALFGSE</sequence>
<reference evidence="8 9" key="1">
    <citation type="journal article" date="2010" name="Appl. Environ. Microbiol.">
        <title>The genome sequence of the crenarchaeon Acidilobus saccharovorans supports a new order, Acidilobales, and suggests an important ecological role in terrestrial acidic hot springs.</title>
        <authorList>
            <person name="Mardanov A.V."/>
            <person name="Svetlitchnyi V.A."/>
            <person name="Beletsky A.V."/>
            <person name="Prokofeva M.I."/>
            <person name="Bonch-Osmolovskaya E.A."/>
            <person name="Ravin N.V."/>
            <person name="Skryabin K.G."/>
        </authorList>
    </citation>
    <scope>NUCLEOTIDE SEQUENCE [LARGE SCALE GENOMIC DNA]</scope>
    <source>
        <strain evidence="9">DSM 16705 / JCM 18335 / VKM B-2471 / 345-15</strain>
    </source>
</reference>
<evidence type="ECO:0000256" key="7">
    <source>
        <dbReference type="ARBA" id="ARBA00023310"/>
    </source>
</evidence>
<dbReference type="InterPro" id="IPR002842">
    <property type="entry name" value="ATPase_V1_Esu"/>
</dbReference>
<dbReference type="GO" id="GO:0046961">
    <property type="term" value="F:proton-transporting ATPase activity, rotational mechanism"/>
    <property type="evidence" value="ECO:0007669"/>
    <property type="project" value="InterPro"/>
</dbReference>
<dbReference type="HOGENOM" id="CLU_1363591_0_0_2"/>
<dbReference type="SUPFAM" id="SSF160527">
    <property type="entry name" value="V-type ATPase subunit E-like"/>
    <property type="match status" value="1"/>
</dbReference>
<dbReference type="Pfam" id="PF01991">
    <property type="entry name" value="vATP-synt_E"/>
    <property type="match status" value="1"/>
</dbReference>
<evidence type="ECO:0000256" key="3">
    <source>
        <dbReference type="ARBA" id="ARBA00022475"/>
    </source>
</evidence>
<name>D9Q0I7_ACIS3</name>
<keyword evidence="4" id="KW-0375">Hydrogen ion transport</keyword>
<dbReference type="OrthoDB" id="378283at2157"/>
<protein>
    <submittedName>
        <fullName evidence="8">V-type ATP synthase subunit E</fullName>
    </submittedName>
</protein>
<keyword evidence="5" id="KW-0406">Ion transport</keyword>
<dbReference type="KEGG" id="asc:ASAC_0418"/>
<keyword evidence="9" id="KW-1185">Reference proteome</keyword>
<dbReference type="InParanoid" id="D9Q0I7"/>
<keyword evidence="7" id="KW-0066">ATP synthesis</keyword>
<evidence type="ECO:0000256" key="6">
    <source>
        <dbReference type="ARBA" id="ARBA00023136"/>
    </source>
</evidence>
<evidence type="ECO:0000313" key="8">
    <source>
        <dbReference type="EMBL" id="ADL18825.1"/>
    </source>
</evidence>
<evidence type="ECO:0000256" key="4">
    <source>
        <dbReference type="ARBA" id="ARBA00022781"/>
    </source>
</evidence>
<evidence type="ECO:0000256" key="2">
    <source>
        <dbReference type="ARBA" id="ARBA00022448"/>
    </source>
</evidence>